<comment type="caution">
    <text evidence="7">Lacks conserved residue(s) required for the propagation of feature annotation.</text>
</comment>
<feature type="transmembrane region" description="Helical" evidence="9">
    <location>
        <begin position="1111"/>
        <end position="1141"/>
    </location>
</feature>
<name>A0ABD2X2X4_9HYME</name>
<evidence type="ECO:0000256" key="8">
    <source>
        <dbReference type="SAM" id="MobiDB-lite"/>
    </source>
</evidence>
<dbReference type="Gene3D" id="2.60.40.10">
    <property type="entry name" value="Immunoglobulins"/>
    <property type="match status" value="2"/>
</dbReference>
<dbReference type="InterPro" id="IPR057244">
    <property type="entry name" value="GAIN_B"/>
</dbReference>
<evidence type="ECO:0000259" key="11">
    <source>
        <dbReference type="PROSITE" id="PS01180"/>
    </source>
</evidence>
<reference evidence="16 17" key="1">
    <citation type="journal article" date="2024" name="bioRxiv">
        <title>A reference genome for Trichogramma kaykai: A tiny desert-dwelling parasitoid wasp with competing sex-ratio distorters.</title>
        <authorList>
            <person name="Culotta J."/>
            <person name="Lindsey A.R."/>
        </authorList>
    </citation>
    <scope>NUCLEOTIDE SEQUENCE [LARGE SCALE GENOMIC DNA]</scope>
    <source>
        <strain evidence="16 17">KSX58</strain>
    </source>
</reference>
<feature type="region of interest" description="Disordered" evidence="8">
    <location>
        <begin position="15"/>
        <end position="40"/>
    </location>
</feature>
<evidence type="ECO:0000256" key="5">
    <source>
        <dbReference type="ARBA" id="ARBA00023136"/>
    </source>
</evidence>
<gene>
    <name evidence="16" type="ORF">TKK_006823</name>
</gene>
<dbReference type="InterPro" id="IPR036179">
    <property type="entry name" value="Ig-like_dom_sf"/>
</dbReference>
<dbReference type="Proteomes" id="UP001627154">
    <property type="component" value="Unassembled WGS sequence"/>
</dbReference>
<evidence type="ECO:0000313" key="16">
    <source>
        <dbReference type="EMBL" id="KAL3399550.1"/>
    </source>
</evidence>
<evidence type="ECO:0000256" key="7">
    <source>
        <dbReference type="PROSITE-ProRule" id="PRU00076"/>
    </source>
</evidence>
<accession>A0ABD2X2X4</accession>
<evidence type="ECO:0000256" key="1">
    <source>
        <dbReference type="ARBA" id="ARBA00004236"/>
    </source>
</evidence>
<dbReference type="Gene3D" id="1.20.1070.10">
    <property type="entry name" value="Rhodopsin 7-helix transmembrane proteins"/>
    <property type="match status" value="1"/>
</dbReference>
<sequence length="1589" mass="178350">MSLLLLLLQRPEATAAATSQSETQTTRTTTSDNVGGGESCGGHLTARRGVLSTPNFPGRFSTPIQCRWLLDASDLADRPNASIVVYLTQLYAFRGLRFHEYAYYENEATNFGGALLREIDEAGVFEIGTVRTYRPYLLVDFRLERLEGNHVRVLDRLLDVYGFNLTYEMTDDVAPKESCTLSNCSFTGNCFLASDRATFYCDCFEGFGGEHCSHGPLCVTERGNPICQNGGTCRHVGAAAVRCSCPPQFSGDFCEISSAVAGNEGKGCNSAANCIYQCPISRDQAQQQPCQCKEPSHVDTDRTRFECRIKLTNVSHPRGVDFVERNNVSLEAQLIKQLSKYLEEFDIATLRDLQISSITADLEVNFYLTGELRDEEKIQGALKQLVQRRRLGSLFLEPTHLALQQKSALRLQSLRINQVNERQVQLGDQFSLSCVAVGSSDLKFFWYKDDMLINMSKATREIWYRHLPNDGSDYHTSILTVNKAVLLDKGLYTCQVIDRTVQQCKSIHIDIKDEPNVKVLPMSSTIEKGSTIRLMCMTPNMQNVGIGFGWSKNRALLRLEPGQEVWEDLYPAGSLLTLSNARHTAVYSCNVAHRSASVRVDAVNSSLVPLCPAERLWNRDWPSAAPGSKAILSCPLGFVGRHVTRLCSMRSSNLSEWDVPNFEACFYEPLVQPYNQFRSLTLGYESTNGSSTIQAIWDVLQYRRSPLYPGEGDRIISLLQEVEHYQYNIDELSDLKNSAEATLRILDKILNNAYSIVSKQKLVMLNQIVFHTLEYWSENIRESGQYLSLGELFVQVLPMKVYTNSVIMYSMKIPRNEQERYHTWNNDRVTIRLYHNNQKISNNTVAGMVAVYRNLIQFFPSTYVTELKDGTDLEYRLSSRVVSVSISHRNLSRKDRFEIDLEFGEIRHNVSDSQFWNMSCAALGPGGDWNLDACKLVTDSFENSGCCRCICFSPGTFATFVTMRSDKVASTQNASRNFIVIVGCGSCLLQCSISLVVIMAFWWHNRTWLNFLKIQCCVAILAAMATFIYALHLDVPKDNLSIVAMSLETFLLMSISSPISQALIIYAEISNFHPSQQLQPMVIAVITGVPILAILSTELTRKTIGWNHESWWIIFGTGAYNIFVMCSIALLLTFLLLYIAIIQKTKNLLKNFSKKDVFKVRIKMLHCSALVIFGIVTMEISSIVYINSSSIIYHYIFAFHSALLGFIILMVYVACSDVLIMTPSLKKLKRHMESENDVSTEHHTKAVRFHGVPELDRELSSSSASAVTQLPAGTTYLLAGVCEPVAVYPEARGVAVGIDARDYSGGEVGSTYTPHIGLPEIQIHRVDERYLENVTASGSNCASVRTNTDSYTLGGKQRCDVTAQTESQAFFGSLAMPPAPEPYATVLPEPTRKDMSSLPSLQQCNIINSQHRHHQHHQHYQHQHHHHHQHHQYPSVELHQLHQHQPRQASSKLGSQGLQSIMKHHHLPSQTSQHQQMQQQMHIETCLAMPDVTLAINGPEVAELLSKKQPLFIVPAPDESLYIQQVPGTTDESSEVPEKMPDIANMNERKQPDGEAKVVLVKPEIVIEECVVVGSSDLHHIHQPNGNSH</sequence>
<dbReference type="InterPro" id="IPR000859">
    <property type="entry name" value="CUB_dom"/>
</dbReference>
<feature type="domain" description="CUB" evidence="11">
    <location>
        <begin position="40"/>
        <end position="170"/>
    </location>
</feature>
<dbReference type="CDD" id="cd00054">
    <property type="entry name" value="EGF_CA"/>
    <property type="match status" value="1"/>
</dbReference>
<feature type="disulfide bond" evidence="7">
    <location>
        <begin position="245"/>
        <end position="254"/>
    </location>
</feature>
<comment type="subcellular location">
    <subcellularLocation>
        <location evidence="1">Cell membrane</location>
    </subcellularLocation>
</comment>
<dbReference type="EMBL" id="JBJJXI010000055">
    <property type="protein sequence ID" value="KAL3399550.1"/>
    <property type="molecule type" value="Genomic_DNA"/>
</dbReference>
<dbReference type="PROSITE" id="PS50835">
    <property type="entry name" value="IG_LIKE"/>
    <property type="match status" value="2"/>
</dbReference>
<keyword evidence="4 9" id="KW-1133">Transmembrane helix</keyword>
<feature type="transmembrane region" description="Helical" evidence="9">
    <location>
        <begin position="1081"/>
        <end position="1099"/>
    </location>
</feature>
<dbReference type="Gene3D" id="4.10.1240.10">
    <property type="entry name" value="GPCR, family 2, extracellular hormone receptor domain"/>
    <property type="match status" value="1"/>
</dbReference>
<dbReference type="GO" id="GO:0005886">
    <property type="term" value="C:plasma membrane"/>
    <property type="evidence" value="ECO:0007669"/>
    <property type="project" value="UniProtKB-SubCell"/>
</dbReference>
<keyword evidence="6 7" id="KW-1015">Disulfide bond</keyword>
<evidence type="ECO:0000313" key="17">
    <source>
        <dbReference type="Proteomes" id="UP001627154"/>
    </source>
</evidence>
<dbReference type="PANTHER" id="PTHR45813">
    <property type="entry name" value="IG-LIKE DOMAIN-CONTAINING PROTEIN"/>
    <property type="match status" value="1"/>
</dbReference>
<feature type="domain" description="Ig-like" evidence="15">
    <location>
        <begin position="515"/>
        <end position="601"/>
    </location>
</feature>
<evidence type="ECO:0000256" key="9">
    <source>
        <dbReference type="SAM" id="Phobius"/>
    </source>
</evidence>
<dbReference type="SUPFAM" id="SSF57196">
    <property type="entry name" value="EGF/Laminin"/>
    <property type="match status" value="1"/>
</dbReference>
<dbReference type="InterPro" id="IPR001879">
    <property type="entry name" value="GPCR_2_extracellular_dom"/>
</dbReference>
<feature type="signal peptide" evidence="10">
    <location>
        <begin position="1"/>
        <end position="16"/>
    </location>
</feature>
<feature type="region of interest" description="Disordered" evidence="8">
    <location>
        <begin position="1372"/>
        <end position="1398"/>
    </location>
</feature>
<dbReference type="PROSITE" id="PS50221">
    <property type="entry name" value="GAIN_B"/>
    <property type="match status" value="1"/>
</dbReference>
<dbReference type="InterPro" id="IPR000742">
    <property type="entry name" value="EGF"/>
</dbReference>
<keyword evidence="7" id="KW-0245">EGF-like domain</keyword>
<evidence type="ECO:0000256" key="10">
    <source>
        <dbReference type="SAM" id="SignalP"/>
    </source>
</evidence>
<dbReference type="InterPro" id="IPR051587">
    <property type="entry name" value="Adhesion_GPCR"/>
</dbReference>
<feature type="domain" description="EGF-like" evidence="12">
    <location>
        <begin position="214"/>
        <end position="255"/>
    </location>
</feature>
<organism evidence="16 17">
    <name type="scientific">Trichogramma kaykai</name>
    <dbReference type="NCBI Taxonomy" id="54128"/>
    <lineage>
        <taxon>Eukaryota</taxon>
        <taxon>Metazoa</taxon>
        <taxon>Ecdysozoa</taxon>
        <taxon>Arthropoda</taxon>
        <taxon>Hexapoda</taxon>
        <taxon>Insecta</taxon>
        <taxon>Pterygota</taxon>
        <taxon>Neoptera</taxon>
        <taxon>Endopterygota</taxon>
        <taxon>Hymenoptera</taxon>
        <taxon>Apocrita</taxon>
        <taxon>Proctotrupomorpha</taxon>
        <taxon>Chalcidoidea</taxon>
        <taxon>Trichogrammatidae</taxon>
        <taxon>Trichogramma</taxon>
    </lineage>
</organism>
<dbReference type="Gene3D" id="2.10.25.10">
    <property type="entry name" value="Laminin"/>
    <property type="match status" value="1"/>
</dbReference>
<keyword evidence="10" id="KW-0732">Signal</keyword>
<feature type="domain" description="G-protein coupled receptors family 2 profile 1" evidence="14">
    <location>
        <begin position="611"/>
        <end position="669"/>
    </location>
</feature>
<feature type="domain" description="GAIN-B" evidence="13">
    <location>
        <begin position="798"/>
        <end position="969"/>
    </location>
</feature>
<dbReference type="InterPro" id="IPR003599">
    <property type="entry name" value="Ig_sub"/>
</dbReference>
<dbReference type="InterPro" id="IPR007110">
    <property type="entry name" value="Ig-like_dom"/>
</dbReference>
<feature type="domain" description="Ig-like" evidence="15">
    <location>
        <begin position="398"/>
        <end position="508"/>
    </location>
</feature>
<dbReference type="PANTHER" id="PTHR45813:SF8">
    <property type="entry name" value="IG-LIKE DOMAIN-CONTAINING PROTEIN"/>
    <property type="match status" value="1"/>
</dbReference>
<feature type="transmembrane region" description="Helical" evidence="9">
    <location>
        <begin position="1010"/>
        <end position="1030"/>
    </location>
</feature>
<feature type="disulfide bond" evidence="7">
    <location>
        <begin position="184"/>
        <end position="201"/>
    </location>
</feature>
<evidence type="ECO:0000259" key="15">
    <source>
        <dbReference type="PROSITE" id="PS50835"/>
    </source>
</evidence>
<dbReference type="CDD" id="cd00096">
    <property type="entry name" value="Ig"/>
    <property type="match status" value="1"/>
</dbReference>
<protein>
    <submittedName>
        <fullName evidence="16">Uncharacterized protein</fullName>
    </submittedName>
</protein>
<evidence type="ECO:0000256" key="2">
    <source>
        <dbReference type="ARBA" id="ARBA00022475"/>
    </source>
</evidence>
<dbReference type="SMART" id="SM00409">
    <property type="entry name" value="IG"/>
    <property type="match status" value="2"/>
</dbReference>
<keyword evidence="5 9" id="KW-0472">Membrane</keyword>
<feature type="compositionally biased region" description="Polar residues" evidence="8">
    <location>
        <begin position="1446"/>
        <end position="1457"/>
    </location>
</feature>
<evidence type="ECO:0000256" key="4">
    <source>
        <dbReference type="ARBA" id="ARBA00022989"/>
    </source>
</evidence>
<feature type="transmembrane region" description="Helical" evidence="9">
    <location>
        <begin position="1162"/>
        <end position="1186"/>
    </location>
</feature>
<feature type="compositionally biased region" description="Low complexity" evidence="8">
    <location>
        <begin position="15"/>
        <end position="31"/>
    </location>
</feature>
<dbReference type="SUPFAM" id="SSF48726">
    <property type="entry name" value="Immunoglobulin"/>
    <property type="match status" value="2"/>
</dbReference>
<evidence type="ECO:0000259" key="12">
    <source>
        <dbReference type="PROSITE" id="PS50026"/>
    </source>
</evidence>
<feature type="chain" id="PRO_5044765609" evidence="10">
    <location>
        <begin position="17"/>
        <end position="1589"/>
    </location>
</feature>
<feature type="disulfide bond" evidence="7">
    <location>
        <begin position="203"/>
        <end position="212"/>
    </location>
</feature>
<feature type="transmembrane region" description="Helical" evidence="9">
    <location>
        <begin position="1192"/>
        <end position="1220"/>
    </location>
</feature>
<keyword evidence="2" id="KW-1003">Cell membrane</keyword>
<comment type="caution">
    <text evidence="16">The sequence shown here is derived from an EMBL/GenBank/DDBJ whole genome shotgun (WGS) entry which is preliminary data.</text>
</comment>
<feature type="region of interest" description="Disordered" evidence="8">
    <location>
        <begin position="1410"/>
        <end position="1457"/>
    </location>
</feature>
<dbReference type="Pfam" id="PF13927">
    <property type="entry name" value="Ig_3"/>
    <property type="match status" value="1"/>
</dbReference>
<evidence type="ECO:0000259" key="14">
    <source>
        <dbReference type="PROSITE" id="PS50227"/>
    </source>
</evidence>
<dbReference type="SUPFAM" id="SSF49854">
    <property type="entry name" value="Spermadhesin, CUB domain"/>
    <property type="match status" value="1"/>
</dbReference>
<feature type="transmembrane region" description="Helical" evidence="9">
    <location>
        <begin position="978"/>
        <end position="1003"/>
    </location>
</feature>
<dbReference type="InterPro" id="IPR036445">
    <property type="entry name" value="GPCR_2_extracell_dom_sf"/>
</dbReference>
<evidence type="ECO:0000259" key="13">
    <source>
        <dbReference type="PROSITE" id="PS50221"/>
    </source>
</evidence>
<evidence type="ECO:0000256" key="6">
    <source>
        <dbReference type="ARBA" id="ARBA00023157"/>
    </source>
</evidence>
<dbReference type="SMART" id="SM00181">
    <property type="entry name" value="EGF"/>
    <property type="match status" value="2"/>
</dbReference>
<dbReference type="PROSITE" id="PS01180">
    <property type="entry name" value="CUB"/>
    <property type="match status" value="1"/>
</dbReference>
<dbReference type="InterPro" id="IPR013783">
    <property type="entry name" value="Ig-like_fold"/>
</dbReference>
<keyword evidence="17" id="KW-1185">Reference proteome</keyword>
<dbReference type="PROSITE" id="PS00022">
    <property type="entry name" value="EGF_1"/>
    <property type="match status" value="2"/>
</dbReference>
<proteinExistence type="predicted"/>
<feature type="compositionally biased region" description="Basic residues" evidence="8">
    <location>
        <begin position="1410"/>
        <end position="1431"/>
    </location>
</feature>
<dbReference type="PROSITE" id="PS50227">
    <property type="entry name" value="G_PROTEIN_RECEP_F2_3"/>
    <property type="match status" value="1"/>
</dbReference>
<dbReference type="InterPro" id="IPR035914">
    <property type="entry name" value="Sperma_CUB_dom_sf"/>
</dbReference>
<dbReference type="PROSITE" id="PS50026">
    <property type="entry name" value="EGF_3"/>
    <property type="match status" value="2"/>
</dbReference>
<feature type="domain" description="EGF-like" evidence="12">
    <location>
        <begin position="175"/>
        <end position="213"/>
    </location>
</feature>
<keyword evidence="3 9" id="KW-0812">Transmembrane</keyword>
<dbReference type="PROSITE" id="PS01186">
    <property type="entry name" value="EGF_2"/>
    <property type="match status" value="1"/>
</dbReference>
<evidence type="ECO:0000256" key="3">
    <source>
        <dbReference type="ARBA" id="ARBA00022692"/>
    </source>
</evidence>